<keyword evidence="7" id="KW-0560">Oxidoreductase</keyword>
<comment type="pathway">
    <text evidence="11">Porphyrin-containing compound metabolism; siroheme biosynthesis; precorrin-2 from uroporphyrinogen III: step 1/1.</text>
</comment>
<dbReference type="OrthoDB" id="9815856at2"/>
<dbReference type="NCBIfam" id="TIGR01469">
    <property type="entry name" value="cobA_cysG_Cterm"/>
    <property type="match status" value="1"/>
</dbReference>
<dbReference type="PANTHER" id="PTHR45790:SF1">
    <property type="entry name" value="SIROHEME SYNTHASE"/>
    <property type="match status" value="1"/>
</dbReference>
<keyword evidence="5" id="KW-0808">Transferase</keyword>
<dbReference type="SUPFAM" id="SSF53790">
    <property type="entry name" value="Tetrapyrrole methylase"/>
    <property type="match status" value="1"/>
</dbReference>
<dbReference type="GO" id="GO:0004851">
    <property type="term" value="F:uroporphyrin-III C-methyltransferase activity"/>
    <property type="evidence" value="ECO:0007669"/>
    <property type="project" value="UniProtKB-EC"/>
</dbReference>
<evidence type="ECO:0000256" key="11">
    <source>
        <dbReference type="ARBA" id="ARBA00025705"/>
    </source>
</evidence>
<reference evidence="14" key="2">
    <citation type="submission" date="2020-09" db="EMBL/GenBank/DDBJ databases">
        <authorList>
            <person name="Sun Q."/>
            <person name="Zhou Y."/>
        </authorList>
    </citation>
    <scope>NUCLEOTIDE SEQUENCE</scope>
    <source>
        <strain evidence="14">CGMCC 1.15425</strain>
    </source>
</reference>
<evidence type="ECO:0000256" key="5">
    <source>
        <dbReference type="ARBA" id="ARBA00022679"/>
    </source>
</evidence>
<keyword evidence="10" id="KW-0511">Multifunctional enzyme</keyword>
<keyword evidence="6" id="KW-0949">S-adenosyl-L-methionine</keyword>
<evidence type="ECO:0000256" key="7">
    <source>
        <dbReference type="ARBA" id="ARBA00023002"/>
    </source>
</evidence>
<evidence type="ECO:0000256" key="6">
    <source>
        <dbReference type="ARBA" id="ARBA00022691"/>
    </source>
</evidence>
<dbReference type="GO" id="GO:0016829">
    <property type="term" value="F:lyase activity"/>
    <property type="evidence" value="ECO:0007669"/>
    <property type="project" value="UniProtKB-KW"/>
</dbReference>
<comment type="pathway">
    <text evidence="12">Cofactor biosynthesis; adenosylcobalamin biosynthesis; precorrin-2 from uroporphyrinogen III: step 1/1.</text>
</comment>
<gene>
    <name evidence="14" type="ORF">GCM10011403_14550</name>
</gene>
<name>A0A917LV12_9GAMM</name>
<feature type="domain" description="Tetrapyrrole methylase" evidence="13">
    <location>
        <begin position="16"/>
        <end position="225"/>
    </location>
</feature>
<dbReference type="EMBL" id="BMIY01000006">
    <property type="protein sequence ID" value="GGG58291.1"/>
    <property type="molecule type" value="Genomic_DNA"/>
</dbReference>
<evidence type="ECO:0000256" key="10">
    <source>
        <dbReference type="ARBA" id="ARBA00023268"/>
    </source>
</evidence>
<reference evidence="14" key="1">
    <citation type="journal article" date="2014" name="Int. J. Syst. Evol. Microbiol.">
        <title>Complete genome sequence of Corynebacterium casei LMG S-19264T (=DSM 44701T), isolated from a smear-ripened cheese.</title>
        <authorList>
            <consortium name="US DOE Joint Genome Institute (JGI-PGF)"/>
            <person name="Walter F."/>
            <person name="Albersmeier A."/>
            <person name="Kalinowski J."/>
            <person name="Ruckert C."/>
        </authorList>
    </citation>
    <scope>NUCLEOTIDE SEQUENCE</scope>
    <source>
        <strain evidence="14">CGMCC 1.15425</strain>
    </source>
</reference>
<dbReference type="InterPro" id="IPR000878">
    <property type="entry name" value="4pyrrol_Mease"/>
</dbReference>
<evidence type="ECO:0000256" key="8">
    <source>
        <dbReference type="ARBA" id="ARBA00023239"/>
    </source>
</evidence>
<keyword evidence="3" id="KW-0169">Cobalamin biosynthesis</keyword>
<dbReference type="GO" id="GO:0009236">
    <property type="term" value="P:cobalamin biosynthetic process"/>
    <property type="evidence" value="ECO:0007669"/>
    <property type="project" value="UniProtKB-KW"/>
</dbReference>
<accession>A0A917LV12</accession>
<proteinExistence type="inferred from homology"/>
<dbReference type="GO" id="GO:0019354">
    <property type="term" value="P:siroheme biosynthetic process"/>
    <property type="evidence" value="ECO:0007669"/>
    <property type="project" value="InterPro"/>
</dbReference>
<dbReference type="InterPro" id="IPR050161">
    <property type="entry name" value="Siro_Cobalamin_biosynth"/>
</dbReference>
<keyword evidence="15" id="KW-1185">Reference proteome</keyword>
<evidence type="ECO:0000256" key="2">
    <source>
        <dbReference type="ARBA" id="ARBA00012162"/>
    </source>
</evidence>
<dbReference type="PANTHER" id="PTHR45790">
    <property type="entry name" value="SIROHEME SYNTHASE-RELATED"/>
    <property type="match status" value="1"/>
</dbReference>
<keyword evidence="4" id="KW-0489">Methyltransferase</keyword>
<dbReference type="Gene3D" id="3.40.1010.10">
    <property type="entry name" value="Cobalt-precorrin-4 Transmethylase, Domain 1"/>
    <property type="match status" value="1"/>
</dbReference>
<evidence type="ECO:0000256" key="4">
    <source>
        <dbReference type="ARBA" id="ARBA00022603"/>
    </source>
</evidence>
<comment type="similarity">
    <text evidence="1">Belongs to the precorrin methyltransferase family.</text>
</comment>
<dbReference type="InterPro" id="IPR014777">
    <property type="entry name" value="4pyrrole_Mease_sub1"/>
</dbReference>
<evidence type="ECO:0000259" key="13">
    <source>
        <dbReference type="Pfam" id="PF00590"/>
    </source>
</evidence>
<dbReference type="GO" id="GO:0032259">
    <property type="term" value="P:methylation"/>
    <property type="evidence" value="ECO:0007669"/>
    <property type="project" value="UniProtKB-KW"/>
</dbReference>
<dbReference type="CDD" id="cd11642">
    <property type="entry name" value="SUMT"/>
    <property type="match status" value="1"/>
</dbReference>
<dbReference type="AlphaFoldDB" id="A0A917LV12"/>
<dbReference type="FunFam" id="3.30.950.10:FF:000001">
    <property type="entry name" value="Siroheme synthase"/>
    <property type="match status" value="1"/>
</dbReference>
<dbReference type="FunFam" id="3.40.1010.10:FF:000001">
    <property type="entry name" value="Siroheme synthase"/>
    <property type="match status" value="1"/>
</dbReference>
<comment type="caution">
    <text evidence="14">The sequence shown here is derived from an EMBL/GenBank/DDBJ whole genome shotgun (WGS) entry which is preliminary data.</text>
</comment>
<dbReference type="NCBIfam" id="NF004790">
    <property type="entry name" value="PRK06136.1"/>
    <property type="match status" value="1"/>
</dbReference>
<evidence type="ECO:0000256" key="3">
    <source>
        <dbReference type="ARBA" id="ARBA00022573"/>
    </source>
</evidence>
<evidence type="ECO:0000256" key="1">
    <source>
        <dbReference type="ARBA" id="ARBA00005879"/>
    </source>
</evidence>
<dbReference type="GO" id="GO:0016491">
    <property type="term" value="F:oxidoreductase activity"/>
    <property type="evidence" value="ECO:0007669"/>
    <property type="project" value="UniProtKB-KW"/>
</dbReference>
<keyword evidence="9" id="KW-0627">Porphyrin biosynthesis</keyword>
<keyword evidence="8" id="KW-0456">Lyase</keyword>
<evidence type="ECO:0000313" key="15">
    <source>
        <dbReference type="Proteomes" id="UP000627715"/>
    </source>
</evidence>
<sequence>MLTLAEHKPGLPGGEVWLVGAGPGDPDLISVRGLKLIRQADVLVYDRLVAPELIDEARVDAIRIYVGKQPGHHPVPQEKIESILVEQARLGRSVVRVKGGDPSVFGRVGEEMMRLEDAGIPVHIVPGITAASACAAAAGFPLTQRGVADNVCLSTAHHSEGAEDSHWASLAADKNRTLVFYMGLSSLAEIRKQLVKHGLAASTPAALIENGSKKNQRVIHCALVDIDRTAKTKQLKTPCLLVVGEVTAMAAENRQKLNTRQSTAA</sequence>
<dbReference type="InterPro" id="IPR014776">
    <property type="entry name" value="4pyrrole_Mease_sub2"/>
</dbReference>
<dbReference type="RefSeq" id="WP_068811954.1">
    <property type="nucleotide sequence ID" value="NZ_BMIY01000006.1"/>
</dbReference>
<evidence type="ECO:0000256" key="12">
    <source>
        <dbReference type="ARBA" id="ARBA00060548"/>
    </source>
</evidence>
<evidence type="ECO:0000313" key="14">
    <source>
        <dbReference type="EMBL" id="GGG58291.1"/>
    </source>
</evidence>
<dbReference type="Proteomes" id="UP000627715">
    <property type="component" value="Unassembled WGS sequence"/>
</dbReference>
<dbReference type="Gene3D" id="3.30.950.10">
    <property type="entry name" value="Methyltransferase, Cobalt-precorrin-4 Transmethylase, Domain 2"/>
    <property type="match status" value="1"/>
</dbReference>
<dbReference type="EC" id="2.1.1.107" evidence="2"/>
<protein>
    <recommendedName>
        <fullName evidence="2">uroporphyrinogen-III C-methyltransferase</fullName>
        <ecNumber evidence="2">2.1.1.107</ecNumber>
    </recommendedName>
</protein>
<evidence type="ECO:0000256" key="9">
    <source>
        <dbReference type="ARBA" id="ARBA00023244"/>
    </source>
</evidence>
<organism evidence="14 15">
    <name type="scientific">Pseudohongiella nitratireducens</name>
    <dbReference type="NCBI Taxonomy" id="1768907"/>
    <lineage>
        <taxon>Bacteria</taxon>
        <taxon>Pseudomonadati</taxon>
        <taxon>Pseudomonadota</taxon>
        <taxon>Gammaproteobacteria</taxon>
        <taxon>Pseudomonadales</taxon>
        <taxon>Pseudohongiellaceae</taxon>
        <taxon>Pseudohongiella</taxon>
    </lineage>
</organism>
<dbReference type="InterPro" id="IPR006366">
    <property type="entry name" value="CobA/CysG_C"/>
</dbReference>
<dbReference type="Pfam" id="PF00590">
    <property type="entry name" value="TP_methylase"/>
    <property type="match status" value="1"/>
</dbReference>
<dbReference type="InterPro" id="IPR035996">
    <property type="entry name" value="4pyrrol_Methylase_sf"/>
</dbReference>